<evidence type="ECO:0000259" key="1">
    <source>
        <dbReference type="SMART" id="SM01321"/>
    </source>
</evidence>
<dbReference type="PANTHER" id="PTHR34322:SF2">
    <property type="entry name" value="TRANSPOSASE IS200-LIKE DOMAIN-CONTAINING PROTEIN"/>
    <property type="match status" value="1"/>
</dbReference>
<dbReference type="PANTHER" id="PTHR34322">
    <property type="entry name" value="TRANSPOSASE, Y1_TNP DOMAIN-CONTAINING"/>
    <property type="match status" value="1"/>
</dbReference>
<accession>A0A1M6KEZ9</accession>
<keyword evidence="3" id="KW-1185">Reference proteome</keyword>
<dbReference type="Proteomes" id="UP000184465">
    <property type="component" value="Unassembled WGS sequence"/>
</dbReference>
<feature type="domain" description="Transposase IS200-like" evidence="1">
    <location>
        <begin position="9"/>
        <end position="123"/>
    </location>
</feature>
<proteinExistence type="predicted"/>
<dbReference type="InterPro" id="IPR036515">
    <property type="entry name" value="Transposase_17_sf"/>
</dbReference>
<evidence type="ECO:0000313" key="2">
    <source>
        <dbReference type="EMBL" id="SHJ57504.1"/>
    </source>
</evidence>
<protein>
    <submittedName>
        <fullName evidence="2">REP element-mobilizing transposase RayT</fullName>
    </submittedName>
</protein>
<organism evidence="2 3">
    <name type="scientific">Paramaledivibacter caminithermalis (strain DSM 15212 / CIP 107654 / DViRD3)</name>
    <name type="common">Clostridium caminithermale</name>
    <dbReference type="NCBI Taxonomy" id="1121301"/>
    <lineage>
        <taxon>Bacteria</taxon>
        <taxon>Bacillati</taxon>
        <taxon>Bacillota</taxon>
        <taxon>Clostridia</taxon>
        <taxon>Peptostreptococcales</taxon>
        <taxon>Caminicellaceae</taxon>
        <taxon>Paramaledivibacter</taxon>
    </lineage>
</organism>
<dbReference type="NCBIfam" id="NF047646">
    <property type="entry name" value="REP_Tyr_transpos"/>
    <property type="match status" value="1"/>
</dbReference>
<dbReference type="SMART" id="SM01321">
    <property type="entry name" value="Y1_Tnp"/>
    <property type="match status" value="1"/>
</dbReference>
<dbReference type="OrthoDB" id="9788881at2"/>
<dbReference type="GO" id="GO:0004803">
    <property type="term" value="F:transposase activity"/>
    <property type="evidence" value="ECO:0007669"/>
    <property type="project" value="InterPro"/>
</dbReference>
<evidence type="ECO:0000313" key="3">
    <source>
        <dbReference type="Proteomes" id="UP000184465"/>
    </source>
</evidence>
<dbReference type="GO" id="GO:0006313">
    <property type="term" value="P:DNA transposition"/>
    <property type="evidence" value="ECO:0007669"/>
    <property type="project" value="InterPro"/>
</dbReference>
<reference evidence="2 3" key="1">
    <citation type="submission" date="2016-11" db="EMBL/GenBank/DDBJ databases">
        <authorList>
            <person name="Jaros S."/>
            <person name="Januszkiewicz K."/>
            <person name="Wedrychowicz H."/>
        </authorList>
    </citation>
    <scope>NUCLEOTIDE SEQUENCE [LARGE SCALE GENOMIC DNA]</scope>
    <source>
        <strain evidence="2 3">DSM 15212</strain>
    </source>
</reference>
<dbReference type="SUPFAM" id="SSF143422">
    <property type="entry name" value="Transposase IS200-like"/>
    <property type="match status" value="1"/>
</dbReference>
<dbReference type="AlphaFoldDB" id="A0A1M6KEZ9"/>
<dbReference type="InterPro" id="IPR002686">
    <property type="entry name" value="Transposase_17"/>
</dbReference>
<dbReference type="EMBL" id="FRAG01000003">
    <property type="protein sequence ID" value="SHJ57504.1"/>
    <property type="molecule type" value="Genomic_DNA"/>
</dbReference>
<name>A0A1M6KEZ9_PARC5</name>
<dbReference type="RefSeq" id="WP_073146680.1">
    <property type="nucleotide sequence ID" value="NZ_FRAG01000003.1"/>
</dbReference>
<dbReference type="Gene3D" id="3.30.70.1290">
    <property type="entry name" value="Transposase IS200-like"/>
    <property type="match status" value="1"/>
</dbReference>
<dbReference type="Pfam" id="PF01797">
    <property type="entry name" value="Y1_Tnp"/>
    <property type="match status" value="1"/>
</dbReference>
<dbReference type="GO" id="GO:0003677">
    <property type="term" value="F:DNA binding"/>
    <property type="evidence" value="ECO:0007669"/>
    <property type="project" value="InterPro"/>
</dbReference>
<gene>
    <name evidence="2" type="ORF">SAMN02745912_00365</name>
</gene>
<sequence>MPRRAREKSSTGIYHVILRGINRQRIFEDDEDYEKLLETLKDNKKVSGYKIYAYCFMSNHIHLLIKEGEEDLGTIFRRIGATYVYWYNWKYNRHGHLFQDRYKSEVVENDRYFLTVLRYIHQNPLKAGIVEDISKYPWSSYREYIAKPMICDIEMALSLFTEDRQKAIALFKGFNLEKNNDVCLEYNQNVRLNDEEASEFIKGIAEVKSPLEIQNFKNEKRNKIIKKCKEKGLSIRQIERLTGVSFGVIRRI</sequence>